<comment type="caution">
    <text evidence="1">The sequence shown here is derived from an EMBL/GenBank/DDBJ whole genome shotgun (WGS) entry which is preliminary data.</text>
</comment>
<reference evidence="1" key="1">
    <citation type="submission" date="2021-06" db="EMBL/GenBank/DDBJ databases">
        <authorList>
            <person name="Kallberg Y."/>
            <person name="Tangrot J."/>
            <person name="Rosling A."/>
        </authorList>
    </citation>
    <scope>NUCLEOTIDE SEQUENCE</scope>
    <source>
        <strain evidence="1">IL203A</strain>
    </source>
</reference>
<sequence>YRKVPTDVSGYLQRLEIYPLYISHSTLPVFNVLHQLDILRS</sequence>
<protein>
    <submittedName>
        <fullName evidence="1">9618_t:CDS:1</fullName>
    </submittedName>
</protein>
<feature type="non-terminal residue" evidence="1">
    <location>
        <position position="1"/>
    </location>
</feature>
<gene>
    <name evidence="1" type="ORF">DHETER_LOCUS10966</name>
</gene>
<proteinExistence type="predicted"/>
<dbReference type="Proteomes" id="UP000789702">
    <property type="component" value="Unassembled WGS sequence"/>
</dbReference>
<name>A0ACA9P2Q9_9GLOM</name>
<dbReference type="EMBL" id="CAJVPU010022744">
    <property type="protein sequence ID" value="CAG8686544.1"/>
    <property type="molecule type" value="Genomic_DNA"/>
</dbReference>
<keyword evidence="2" id="KW-1185">Reference proteome</keyword>
<feature type="non-terminal residue" evidence="1">
    <location>
        <position position="41"/>
    </location>
</feature>
<evidence type="ECO:0000313" key="1">
    <source>
        <dbReference type="EMBL" id="CAG8686544.1"/>
    </source>
</evidence>
<evidence type="ECO:0000313" key="2">
    <source>
        <dbReference type="Proteomes" id="UP000789702"/>
    </source>
</evidence>
<accession>A0ACA9P2Q9</accession>
<organism evidence="1 2">
    <name type="scientific">Dentiscutata heterogama</name>
    <dbReference type="NCBI Taxonomy" id="1316150"/>
    <lineage>
        <taxon>Eukaryota</taxon>
        <taxon>Fungi</taxon>
        <taxon>Fungi incertae sedis</taxon>
        <taxon>Mucoromycota</taxon>
        <taxon>Glomeromycotina</taxon>
        <taxon>Glomeromycetes</taxon>
        <taxon>Diversisporales</taxon>
        <taxon>Gigasporaceae</taxon>
        <taxon>Dentiscutata</taxon>
    </lineage>
</organism>